<sequence length="101" mass="10788">MAFSGNFVGAEQAERWGLVNRVTTPGQLMPEALALAADIASALPEMLPVYKRLIDDGHARSFAEGMALELAATRAWAASLTPEVLRARREAVQARGPAQKG</sequence>
<evidence type="ECO:0008006" key="3">
    <source>
        <dbReference type="Google" id="ProtNLM"/>
    </source>
</evidence>
<dbReference type="Gene3D" id="3.90.226.10">
    <property type="entry name" value="2-enoyl-CoA Hydratase, Chain A, domain 1"/>
    <property type="match status" value="1"/>
</dbReference>
<organism evidence="1 2">
    <name type="scientific">Variovorax paradoxus</name>
    <dbReference type="NCBI Taxonomy" id="34073"/>
    <lineage>
        <taxon>Bacteria</taxon>
        <taxon>Pseudomonadati</taxon>
        <taxon>Pseudomonadota</taxon>
        <taxon>Betaproteobacteria</taxon>
        <taxon>Burkholderiales</taxon>
        <taxon>Comamonadaceae</taxon>
        <taxon>Variovorax</taxon>
    </lineage>
</organism>
<dbReference type="AlphaFoldDB" id="A0A5Q0M442"/>
<dbReference type="RefSeq" id="WP_153281994.1">
    <property type="nucleotide sequence ID" value="NZ_CP045644.1"/>
</dbReference>
<name>A0A5Q0M442_VARPD</name>
<dbReference type="EMBL" id="CP045644">
    <property type="protein sequence ID" value="QFZ83255.1"/>
    <property type="molecule type" value="Genomic_DNA"/>
</dbReference>
<dbReference type="SUPFAM" id="SSF52096">
    <property type="entry name" value="ClpP/crotonase"/>
    <property type="match status" value="1"/>
</dbReference>
<reference evidence="1 2" key="1">
    <citation type="submission" date="2019-10" db="EMBL/GenBank/DDBJ databases">
        <title>Complete genome sequence of Variovorax paradoxus 5C-2.</title>
        <authorList>
            <person name="Gogoleva N.E."/>
            <person name="Balkin A.S."/>
        </authorList>
    </citation>
    <scope>NUCLEOTIDE SEQUENCE [LARGE SCALE GENOMIC DNA]</scope>
    <source>
        <strain evidence="1 2">5C-2</strain>
    </source>
</reference>
<protein>
    <recommendedName>
        <fullName evidence="3">Enoyl-CoA hydratase</fullName>
    </recommendedName>
</protein>
<gene>
    <name evidence="1" type="ORF">GFK26_11025</name>
</gene>
<evidence type="ECO:0000313" key="2">
    <source>
        <dbReference type="Proteomes" id="UP000326780"/>
    </source>
</evidence>
<evidence type="ECO:0000313" key="1">
    <source>
        <dbReference type="EMBL" id="QFZ83255.1"/>
    </source>
</evidence>
<dbReference type="InterPro" id="IPR029045">
    <property type="entry name" value="ClpP/crotonase-like_dom_sf"/>
</dbReference>
<proteinExistence type="predicted"/>
<dbReference type="Proteomes" id="UP000326780">
    <property type="component" value="Chromosome"/>
</dbReference>
<accession>A0A5Q0M442</accession>